<sequence length="47" mass="5568">MEHMRSIAEKAAVMDECVYILYKVGDVYKFCREGENWSGEFVEFIFP</sequence>
<dbReference type="PATRIC" id="fig|997876.3.peg.3932"/>
<protein>
    <submittedName>
        <fullName evidence="1">Uncharacterized protein</fullName>
    </submittedName>
</protein>
<proteinExistence type="predicted"/>
<name>I9F8W5_9BACT</name>
<evidence type="ECO:0000313" key="1">
    <source>
        <dbReference type="EMBL" id="EIY29569.1"/>
    </source>
</evidence>
<accession>I9F8W5</accession>
<dbReference type="EMBL" id="AGXJ01000070">
    <property type="protein sequence ID" value="EIY29569.1"/>
    <property type="molecule type" value="Genomic_DNA"/>
</dbReference>
<reference evidence="1 2" key="1">
    <citation type="submission" date="2012-02" db="EMBL/GenBank/DDBJ databases">
        <title>The Genome Sequence of Bacteroides dorei CL02T12C06.</title>
        <authorList>
            <consortium name="The Broad Institute Genome Sequencing Platform"/>
            <person name="Earl A."/>
            <person name="Ward D."/>
            <person name="Feldgarden M."/>
            <person name="Gevers D."/>
            <person name="Zitomersky N.L."/>
            <person name="Coyne M.J."/>
            <person name="Comstock L.E."/>
            <person name="Young S.K."/>
            <person name="Zeng Q."/>
            <person name="Gargeya S."/>
            <person name="Fitzgerald M."/>
            <person name="Haas B."/>
            <person name="Abouelleil A."/>
            <person name="Alvarado L."/>
            <person name="Arachchi H.M."/>
            <person name="Berlin A."/>
            <person name="Chapman S.B."/>
            <person name="Gearin G."/>
            <person name="Goldberg J."/>
            <person name="Griggs A."/>
            <person name="Gujja S."/>
            <person name="Hansen M."/>
            <person name="Heiman D."/>
            <person name="Howarth C."/>
            <person name="Larimer J."/>
            <person name="Lui A."/>
            <person name="MacDonald P.J.P."/>
            <person name="McCowen C."/>
            <person name="Montmayeur A."/>
            <person name="Murphy C."/>
            <person name="Neiman D."/>
            <person name="Pearson M."/>
            <person name="Priest M."/>
            <person name="Roberts A."/>
            <person name="Saif S."/>
            <person name="Shea T."/>
            <person name="Sisk P."/>
            <person name="Stolte C."/>
            <person name="Sykes S."/>
            <person name="Wortman J."/>
            <person name="Nusbaum C."/>
            <person name="Birren B."/>
        </authorList>
    </citation>
    <scope>NUCLEOTIDE SEQUENCE [LARGE SCALE GENOMIC DNA]</scope>
    <source>
        <strain evidence="1 2">CL02T12C06</strain>
    </source>
</reference>
<dbReference type="AlphaFoldDB" id="I9F8W5"/>
<comment type="caution">
    <text evidence="1">The sequence shown here is derived from an EMBL/GenBank/DDBJ whole genome shotgun (WGS) entry which is preliminary data.</text>
</comment>
<gene>
    <name evidence="1" type="ORF">HMPREF1064_03767</name>
</gene>
<evidence type="ECO:0000313" key="2">
    <source>
        <dbReference type="Proteomes" id="UP000005974"/>
    </source>
</evidence>
<dbReference type="HOGENOM" id="CLU_3164590_0_0_10"/>
<dbReference type="Proteomes" id="UP000005974">
    <property type="component" value="Unassembled WGS sequence"/>
</dbReference>
<keyword evidence="2" id="KW-1185">Reference proteome</keyword>
<organism evidence="1 2">
    <name type="scientific">Phocaeicola dorei CL02T12C06</name>
    <dbReference type="NCBI Taxonomy" id="997876"/>
    <lineage>
        <taxon>Bacteria</taxon>
        <taxon>Pseudomonadati</taxon>
        <taxon>Bacteroidota</taxon>
        <taxon>Bacteroidia</taxon>
        <taxon>Bacteroidales</taxon>
        <taxon>Bacteroidaceae</taxon>
        <taxon>Phocaeicola</taxon>
    </lineage>
</organism>